<gene>
    <name evidence="3" type="ORF">BB31_05060</name>
</gene>
<dbReference type="GO" id="GO:0031956">
    <property type="term" value="F:medium-chain fatty acid-CoA ligase activity"/>
    <property type="evidence" value="ECO:0007669"/>
    <property type="project" value="TreeGrafter"/>
</dbReference>
<dbReference type="Pfam" id="PF00501">
    <property type="entry name" value="AMP-binding"/>
    <property type="match status" value="1"/>
</dbReference>
<evidence type="ECO:0000313" key="3">
    <source>
        <dbReference type="EMBL" id="KFU82330.1"/>
    </source>
</evidence>
<dbReference type="Gene3D" id="3.30.300.30">
    <property type="match status" value="1"/>
</dbReference>
<evidence type="ECO:0000313" key="4">
    <source>
        <dbReference type="Proteomes" id="UP000256220"/>
    </source>
</evidence>
<dbReference type="InterPro" id="IPR025110">
    <property type="entry name" value="AMP-bd_C"/>
</dbReference>
<dbReference type="SUPFAM" id="SSF56801">
    <property type="entry name" value="Acetyl-CoA synthetase-like"/>
    <property type="match status" value="1"/>
</dbReference>
<evidence type="ECO:0000259" key="2">
    <source>
        <dbReference type="Pfam" id="PF13193"/>
    </source>
</evidence>
<feature type="domain" description="AMP-dependent synthetase/ligase" evidence="1">
    <location>
        <begin position="17"/>
        <end position="330"/>
    </location>
</feature>
<dbReference type="InterPro" id="IPR045851">
    <property type="entry name" value="AMP-bd_C_sf"/>
</dbReference>
<dbReference type="PANTHER" id="PTHR43201">
    <property type="entry name" value="ACYL-COA SYNTHETASE"/>
    <property type="match status" value="1"/>
</dbReference>
<dbReference type="InterPro" id="IPR042099">
    <property type="entry name" value="ANL_N_sf"/>
</dbReference>
<organism evidence="3 4">
    <name type="scientific">Amycolatopsis lurida NRRL 2430</name>
    <dbReference type="NCBI Taxonomy" id="1460371"/>
    <lineage>
        <taxon>Bacteria</taxon>
        <taxon>Bacillati</taxon>
        <taxon>Actinomycetota</taxon>
        <taxon>Actinomycetes</taxon>
        <taxon>Pseudonocardiales</taxon>
        <taxon>Pseudonocardiaceae</taxon>
        <taxon>Amycolatopsis</taxon>
    </lineage>
</organism>
<dbReference type="EMBL" id="JFBM01000003">
    <property type="protein sequence ID" value="KFU82330.1"/>
    <property type="molecule type" value="Genomic_DNA"/>
</dbReference>
<keyword evidence="3" id="KW-0436">Ligase</keyword>
<keyword evidence="4" id="KW-1185">Reference proteome</keyword>
<comment type="caution">
    <text evidence="3">The sequence shown here is derived from an EMBL/GenBank/DDBJ whole genome shotgun (WGS) entry which is preliminary data.</text>
</comment>
<dbReference type="InterPro" id="IPR020845">
    <property type="entry name" value="AMP-binding_CS"/>
</dbReference>
<name>A0A2P2G042_AMYLU</name>
<dbReference type="InterPro" id="IPR000873">
    <property type="entry name" value="AMP-dep_synth/lig_dom"/>
</dbReference>
<sequence>MESLFLTRVLDALRSGGDQVLFVQDGVKTTYAQAFDLVRRLYAGLPEGGVVAIDAGNRPETVLLQIAAQLRGSTVLLIAASASSPDRVAAVEAAGVTTLVTERPSDWPAVAARVITLDELTVRDGTDPAGLPESVTVIFPTGGTTGTPKLIRHSGIYDGMAHIFAPDPAGPGRTLLIAPMTHMTGNATVLGAILRRESVVLLRGFDAGTVLDAIAEHRITALSLTPARLAEVLDHPAMTSTDVSCVRQLSLGAAPLPPRRLAQALEVFGPVVGQGYGLTEAPMIASISAAELDGRPERLESVGRIVPGMEARIDDGEVLVRGLSMMVGYHGSAPIGDGWLRTGDLGRFDHEGYLYLLDRANDVIITGEHGTKVCSTVVENALARHPLIRSAAVFGVPGEDGEGERVHAVVVASGALSAEEVRAHAREFFGREHFVPSDVDFAEALPLTAIGKVDKRALREPFWAGHDRRIA</sequence>
<accession>A0A2P2G042</accession>
<evidence type="ECO:0000259" key="1">
    <source>
        <dbReference type="Pfam" id="PF00501"/>
    </source>
</evidence>
<dbReference type="Gene3D" id="3.40.50.12780">
    <property type="entry name" value="N-terminal domain of ligase-like"/>
    <property type="match status" value="1"/>
</dbReference>
<dbReference type="PROSITE" id="PS00455">
    <property type="entry name" value="AMP_BINDING"/>
    <property type="match status" value="1"/>
</dbReference>
<dbReference type="Proteomes" id="UP000256220">
    <property type="component" value="Unassembled WGS sequence"/>
</dbReference>
<protein>
    <submittedName>
        <fullName evidence="3">Fatty acid--CoA ligase</fullName>
    </submittedName>
</protein>
<dbReference type="GO" id="GO:0006631">
    <property type="term" value="P:fatty acid metabolic process"/>
    <property type="evidence" value="ECO:0007669"/>
    <property type="project" value="TreeGrafter"/>
</dbReference>
<proteinExistence type="predicted"/>
<dbReference type="PANTHER" id="PTHR43201:SF32">
    <property type="entry name" value="2-SUCCINYLBENZOATE--COA LIGASE, CHLOROPLASTIC_PEROXISOMAL"/>
    <property type="match status" value="1"/>
</dbReference>
<feature type="domain" description="AMP-binding enzyme C-terminal" evidence="2">
    <location>
        <begin position="378"/>
        <end position="452"/>
    </location>
</feature>
<dbReference type="RefSeq" id="WP_034306392.1">
    <property type="nucleotide sequence ID" value="NZ_JFBM01000003.1"/>
</dbReference>
<dbReference type="Pfam" id="PF13193">
    <property type="entry name" value="AMP-binding_C"/>
    <property type="match status" value="1"/>
</dbReference>
<reference evidence="3 4" key="1">
    <citation type="journal article" date="2014" name="Genome Announc.">
        <title>Draft Genome Sequence of Amycolatopsis lurida NRRL 2430, Producer of the Glycopeptide Family Antibiotic Ristocetin.</title>
        <authorList>
            <person name="Kwun M.J."/>
            <person name="Hong H.J."/>
        </authorList>
    </citation>
    <scope>NUCLEOTIDE SEQUENCE [LARGE SCALE GENOMIC DNA]</scope>
    <source>
        <strain evidence="3 4">NRRL 2430</strain>
    </source>
</reference>
<dbReference type="AlphaFoldDB" id="A0A2P2G042"/>